<dbReference type="EMBL" id="NCKW01008519">
    <property type="protein sequence ID" value="POM67944.1"/>
    <property type="molecule type" value="Genomic_DNA"/>
</dbReference>
<feature type="domain" description="Retrotransposon gag" evidence="2">
    <location>
        <begin position="49"/>
        <end position="143"/>
    </location>
</feature>
<evidence type="ECO:0000313" key="3">
    <source>
        <dbReference type="EMBL" id="POM67944.1"/>
    </source>
</evidence>
<name>A0A2P4XQY0_9STRA</name>
<protein>
    <submittedName>
        <fullName evidence="3">Gag protein</fullName>
    </submittedName>
</protein>
<keyword evidence="4" id="KW-1185">Reference proteome</keyword>
<comment type="caution">
    <text evidence="3">The sequence shown here is derived from an EMBL/GenBank/DDBJ whole genome shotgun (WGS) entry which is preliminary data.</text>
</comment>
<feature type="region of interest" description="Disordered" evidence="1">
    <location>
        <begin position="230"/>
        <end position="282"/>
    </location>
</feature>
<proteinExistence type="predicted"/>
<feature type="compositionally biased region" description="Basic and acidic residues" evidence="1">
    <location>
        <begin position="321"/>
        <end position="336"/>
    </location>
</feature>
<feature type="compositionally biased region" description="Basic and acidic residues" evidence="1">
    <location>
        <begin position="250"/>
        <end position="265"/>
    </location>
</feature>
<dbReference type="OrthoDB" id="8034694at2759"/>
<reference evidence="3 4" key="1">
    <citation type="journal article" date="2017" name="Genome Biol. Evol.">
        <title>Phytophthora megakarya and P. palmivora, closely related causal agents of cacao black pod rot, underwent increases in genome sizes and gene numbers by different mechanisms.</title>
        <authorList>
            <person name="Ali S.S."/>
            <person name="Shao J."/>
            <person name="Lary D.J."/>
            <person name="Kronmiller B."/>
            <person name="Shen D."/>
            <person name="Strem M.D."/>
            <person name="Amoako-Attah I."/>
            <person name="Akrofi A.Y."/>
            <person name="Begoude B.A."/>
            <person name="Ten Hoopen G.M."/>
            <person name="Coulibaly K."/>
            <person name="Kebe B.I."/>
            <person name="Melnick R.L."/>
            <person name="Guiltinan M.J."/>
            <person name="Tyler B.M."/>
            <person name="Meinhardt L.W."/>
            <person name="Bailey B.A."/>
        </authorList>
    </citation>
    <scope>NUCLEOTIDE SEQUENCE [LARGE SCALE GENOMIC DNA]</scope>
    <source>
        <strain evidence="4">sbr112.9</strain>
    </source>
</reference>
<dbReference type="InterPro" id="IPR005162">
    <property type="entry name" value="Retrotrans_gag_dom"/>
</dbReference>
<accession>A0A2P4XQY0</accession>
<dbReference type="Proteomes" id="UP000237271">
    <property type="component" value="Unassembled WGS sequence"/>
</dbReference>
<evidence type="ECO:0000313" key="4">
    <source>
        <dbReference type="Proteomes" id="UP000237271"/>
    </source>
</evidence>
<dbReference type="PANTHER" id="PTHR33223:SF6">
    <property type="entry name" value="CCHC-TYPE DOMAIN-CONTAINING PROTEIN"/>
    <property type="match status" value="1"/>
</dbReference>
<evidence type="ECO:0000259" key="2">
    <source>
        <dbReference type="Pfam" id="PF03732"/>
    </source>
</evidence>
<dbReference type="AlphaFoldDB" id="A0A2P4XQY0"/>
<dbReference type="Pfam" id="PF03732">
    <property type="entry name" value="Retrotrans_gag"/>
    <property type="match status" value="1"/>
</dbReference>
<evidence type="ECO:0000256" key="1">
    <source>
        <dbReference type="SAM" id="MobiDB-lite"/>
    </source>
</evidence>
<sequence length="336" mass="36680">MKPAQPKPLRLKVNHYEGKEGENLHFWVRKVELAMDAALISTERLRVAFALSNLGGRAKTWAYTREATTPGCFTTWAQLCQQLRAAFLPANYEYRQRSRFLACKQGKRELHEYIQEMRVLAASLVGNPLPEHIKVTVFMDGLKVGPSRTQLFRVHANTMEEAIQIALHEEYSHRLPRTPTSVWQGHNASSGAVQRAPAAGLAPGRCHGTGYGRTELHSLLRMWEARGPVAEAATQEPGELGSPVGAGRPTGEDLSPHGRSADGARHGGLAPESRGAPETRKSGGGLLVVHASIPGYGDPLRILIDSGTSTNFARRQTAARNGDKYADALRESEGRG</sequence>
<gene>
    <name evidence="3" type="ORF">PHPALM_15956</name>
</gene>
<dbReference type="PANTHER" id="PTHR33223">
    <property type="entry name" value="CCHC-TYPE DOMAIN-CONTAINING PROTEIN"/>
    <property type="match status" value="1"/>
</dbReference>
<organism evidence="3 4">
    <name type="scientific">Phytophthora palmivora</name>
    <dbReference type="NCBI Taxonomy" id="4796"/>
    <lineage>
        <taxon>Eukaryota</taxon>
        <taxon>Sar</taxon>
        <taxon>Stramenopiles</taxon>
        <taxon>Oomycota</taxon>
        <taxon>Peronosporomycetes</taxon>
        <taxon>Peronosporales</taxon>
        <taxon>Peronosporaceae</taxon>
        <taxon>Phytophthora</taxon>
    </lineage>
</organism>
<feature type="region of interest" description="Disordered" evidence="1">
    <location>
        <begin position="315"/>
        <end position="336"/>
    </location>
</feature>